<evidence type="ECO:0000313" key="5">
    <source>
        <dbReference type="EMBL" id="NLF54518.1"/>
    </source>
</evidence>
<dbReference type="GO" id="GO:0046872">
    <property type="term" value="F:metal ion binding"/>
    <property type="evidence" value="ECO:0007669"/>
    <property type="project" value="InterPro"/>
</dbReference>
<evidence type="ECO:0000313" key="6">
    <source>
        <dbReference type="Proteomes" id="UP000536534"/>
    </source>
</evidence>
<evidence type="ECO:0000256" key="1">
    <source>
        <dbReference type="SAM" id="MobiDB-lite"/>
    </source>
</evidence>
<feature type="compositionally biased region" description="Low complexity" evidence="1">
    <location>
        <begin position="453"/>
        <end position="476"/>
    </location>
</feature>
<protein>
    <submittedName>
        <fullName evidence="5">Insulinase family protein</fullName>
    </submittedName>
</protein>
<dbReference type="Pfam" id="PF05193">
    <property type="entry name" value="Peptidase_M16_C"/>
    <property type="match status" value="1"/>
</dbReference>
<feature type="region of interest" description="Disordered" evidence="1">
    <location>
        <begin position="452"/>
        <end position="476"/>
    </location>
</feature>
<feature type="domain" description="Peptidase M16 N-terminal" evidence="3">
    <location>
        <begin position="64"/>
        <end position="195"/>
    </location>
</feature>
<feature type="chain" id="PRO_5030519193" evidence="2">
    <location>
        <begin position="39"/>
        <end position="476"/>
    </location>
</feature>
<sequence length="476" mass="49881">MPMQARTTFSHLITRAQTLTLPFALCAGLLTASATAQASPTIEQWTTIDGARVQFVESHALPMIDIQVDFAAGSALDPADKAGLAALTRALLDAGTAELDEQAIADRSADIGARIGGGTEEDRSSLSIRSLSSPAERDAAVALAAELLSRPSFPAEVLKRERARAIAGLNEALTQPATLANRRFSAAIYAGHPYGGLRTPESLAAIARDDLIAFHRAHYGANRASIAIVGDLDRAAAERLALTLTRDLPRTAAPEPLPAPAMPAAATLHIPHPSAQAHILLGQPGMAREDPDYFPLLVGNYVLGGGGFVSRLTSEVREKRGFAYSVYSYFAPQQVAGPFQIGLQTRGGQVDQALQVVRDTLDGFVADGPTDAELQAAKDNIVNGFGLRLDSNAKILGYVSMIGFYRLPLTWLETYPRAVAAVTADQVRDAFARRIRPEHLVTVIAGGDGDGEAGAASGANAGGAEAPAAAPAGAER</sequence>
<dbReference type="AlphaFoldDB" id="A0A7X7LWE8"/>
<reference evidence="5 6" key="1">
    <citation type="journal article" date="2020" name="Biotechnol. Biofuels">
        <title>New insights from the biogas microbiome by comprehensive genome-resolved metagenomics of nearly 1600 species originating from multiple anaerobic digesters.</title>
        <authorList>
            <person name="Campanaro S."/>
            <person name="Treu L."/>
            <person name="Rodriguez-R L.M."/>
            <person name="Kovalovszki A."/>
            <person name="Ziels R.M."/>
            <person name="Maus I."/>
            <person name="Zhu X."/>
            <person name="Kougias P.G."/>
            <person name="Basile A."/>
            <person name="Luo G."/>
            <person name="Schluter A."/>
            <person name="Konstantinidis K.T."/>
            <person name="Angelidaki I."/>
        </authorList>
    </citation>
    <scope>NUCLEOTIDE SEQUENCE [LARGE SCALE GENOMIC DNA]</scope>
    <source>
        <strain evidence="5">AS06rmzACSIP_256</strain>
    </source>
</reference>
<dbReference type="Gene3D" id="3.30.830.10">
    <property type="entry name" value="Metalloenzyme, LuxS/M16 peptidase-like"/>
    <property type="match status" value="2"/>
</dbReference>
<dbReference type="EMBL" id="JAAYYV010000229">
    <property type="protein sequence ID" value="NLF54518.1"/>
    <property type="molecule type" value="Genomic_DNA"/>
</dbReference>
<name>A0A7X7LWE8_9RHOO</name>
<gene>
    <name evidence="5" type="ORF">GX576_09025</name>
</gene>
<dbReference type="InterPro" id="IPR011765">
    <property type="entry name" value="Pept_M16_N"/>
</dbReference>
<dbReference type="PANTHER" id="PTHR11851:SF224">
    <property type="entry name" value="PROCESSING PROTEASE"/>
    <property type="match status" value="1"/>
</dbReference>
<evidence type="ECO:0000256" key="2">
    <source>
        <dbReference type="SAM" id="SignalP"/>
    </source>
</evidence>
<accession>A0A7X7LWE8</accession>
<comment type="caution">
    <text evidence="5">The sequence shown here is derived from an EMBL/GenBank/DDBJ whole genome shotgun (WGS) entry which is preliminary data.</text>
</comment>
<feature type="signal peptide" evidence="2">
    <location>
        <begin position="1"/>
        <end position="38"/>
    </location>
</feature>
<dbReference type="InterPro" id="IPR007863">
    <property type="entry name" value="Peptidase_M16_C"/>
</dbReference>
<dbReference type="PANTHER" id="PTHR11851">
    <property type="entry name" value="METALLOPROTEASE"/>
    <property type="match status" value="1"/>
</dbReference>
<evidence type="ECO:0000259" key="4">
    <source>
        <dbReference type="Pfam" id="PF05193"/>
    </source>
</evidence>
<proteinExistence type="predicted"/>
<evidence type="ECO:0000259" key="3">
    <source>
        <dbReference type="Pfam" id="PF00675"/>
    </source>
</evidence>
<dbReference type="InterPro" id="IPR011249">
    <property type="entry name" value="Metalloenz_LuxS/M16"/>
</dbReference>
<organism evidence="5 6">
    <name type="scientific">Thauera phenolivorans</name>
    <dbReference type="NCBI Taxonomy" id="1792543"/>
    <lineage>
        <taxon>Bacteria</taxon>
        <taxon>Pseudomonadati</taxon>
        <taxon>Pseudomonadota</taxon>
        <taxon>Betaproteobacteria</taxon>
        <taxon>Rhodocyclales</taxon>
        <taxon>Zoogloeaceae</taxon>
        <taxon>Thauera</taxon>
    </lineage>
</organism>
<feature type="domain" description="Peptidase M16 C-terminal" evidence="4">
    <location>
        <begin position="206"/>
        <end position="380"/>
    </location>
</feature>
<keyword evidence="2" id="KW-0732">Signal</keyword>
<dbReference type="InterPro" id="IPR050361">
    <property type="entry name" value="MPP/UQCRC_Complex"/>
</dbReference>
<dbReference type="Pfam" id="PF00675">
    <property type="entry name" value="Peptidase_M16"/>
    <property type="match status" value="1"/>
</dbReference>
<dbReference type="SUPFAM" id="SSF63411">
    <property type="entry name" value="LuxS/MPP-like metallohydrolase"/>
    <property type="match status" value="2"/>
</dbReference>
<dbReference type="Proteomes" id="UP000536534">
    <property type="component" value="Unassembled WGS sequence"/>
</dbReference>